<dbReference type="Proteomes" id="UP000033804">
    <property type="component" value="Segment"/>
</dbReference>
<dbReference type="KEGG" id="vg:26517817"/>
<protein>
    <submittedName>
        <fullName evidence="1">Uncharacterized protein</fullName>
    </submittedName>
</protein>
<name>A0A0F6R5Y6_9CAUD</name>
<dbReference type="GeneID" id="26517817"/>
<dbReference type="OrthoDB" id="35451at10239"/>
<reference evidence="1 2" key="1">
    <citation type="journal article" date="2015" name="J. Virol.">
        <title>Sinorhizobium meliloti Phage ?M9 Defines a New Group of T4 Superfamily Phages with Unusual Genomic Features but a Common T=16 Capsid.</title>
        <authorList>
            <person name="Johnson M.C."/>
            <person name="Tatum K.B."/>
            <person name="Lynn J.S."/>
            <person name="Brewer T.E."/>
            <person name="Lu S."/>
            <person name="Washburn B.K."/>
            <person name="Stroupe M.E."/>
            <person name="Jones K.M."/>
        </authorList>
    </citation>
    <scope>NUCLEOTIDE SEQUENCE [LARGE SCALE GENOMIC DNA]</scope>
</reference>
<evidence type="ECO:0000313" key="2">
    <source>
        <dbReference type="Proteomes" id="UP000033804"/>
    </source>
</evidence>
<proteinExistence type="predicted"/>
<dbReference type="RefSeq" id="YP_009189519.1">
    <property type="nucleotide sequence ID" value="NC_028676.1"/>
</dbReference>
<organism evidence="1 2">
    <name type="scientific">Sinorhizobium phage phiM9</name>
    <dbReference type="NCBI Taxonomy" id="1636182"/>
    <lineage>
        <taxon>Viruses</taxon>
        <taxon>Duplodnaviria</taxon>
        <taxon>Heunggongvirae</taxon>
        <taxon>Uroviricota</taxon>
        <taxon>Caudoviricetes</taxon>
        <taxon>Pootjesviridae</taxon>
        <taxon>Emnonavirus</taxon>
        <taxon>Emnonavirus phiM9</taxon>
    </lineage>
</organism>
<evidence type="ECO:0000313" key="1">
    <source>
        <dbReference type="EMBL" id="AKE44765.1"/>
    </source>
</evidence>
<gene>
    <name evidence="1" type="ORF">Sm_phiM9_137</name>
</gene>
<accession>A0A0F6R5Y6</accession>
<keyword evidence="2" id="KW-1185">Reference proteome</keyword>
<dbReference type="EMBL" id="KP881232">
    <property type="protein sequence ID" value="AKE44765.1"/>
    <property type="molecule type" value="Genomic_DNA"/>
</dbReference>
<sequence>MAEFRLNSVTRITEGDEEGSYWFVDCNVTIVHDNGTEETFDAFHVQRHEDKQGFCVPIKAWMEENPEFPIEPYSPKVFTPEELREQMPALSAKQFRLGLVSDGYSPSQVDTIINSMPDGPTKEAAKIEWEYATTFKRTHSLIETISQAMGITPEQVDAMWESSKTL</sequence>
<reference evidence="2" key="2">
    <citation type="submission" date="2015-03" db="EMBL/GenBank/DDBJ databases">
        <title>The genome and structure of Sinorhizobium meliloti phage phiM9.</title>
        <authorList>
            <person name="Johnson M.C."/>
            <person name="Tatum K.B."/>
            <person name="Lynn J.S."/>
            <person name="Brewer T.E."/>
            <person name="Washburn B.K."/>
            <person name="Stroupe M.E."/>
            <person name="Jones K.M."/>
        </authorList>
    </citation>
    <scope>NUCLEOTIDE SEQUENCE [LARGE SCALE GENOMIC DNA]</scope>
</reference>